<evidence type="ECO:0000256" key="3">
    <source>
        <dbReference type="ARBA" id="ARBA00023163"/>
    </source>
</evidence>
<dbReference type="PANTHER" id="PTHR43537">
    <property type="entry name" value="TRANSCRIPTIONAL REGULATOR, GNTR FAMILY"/>
    <property type="match status" value="1"/>
</dbReference>
<evidence type="ECO:0000259" key="4">
    <source>
        <dbReference type="PROSITE" id="PS50949"/>
    </source>
</evidence>
<evidence type="ECO:0000256" key="1">
    <source>
        <dbReference type="ARBA" id="ARBA00023015"/>
    </source>
</evidence>
<keyword evidence="1" id="KW-0805">Transcription regulation</keyword>
<dbReference type="OrthoDB" id="9784718at2"/>
<organism evidence="5 6">
    <name type="scientific">Gordonia malaquae NBRC 108250</name>
    <dbReference type="NCBI Taxonomy" id="1223542"/>
    <lineage>
        <taxon>Bacteria</taxon>
        <taxon>Bacillati</taxon>
        <taxon>Actinomycetota</taxon>
        <taxon>Actinomycetes</taxon>
        <taxon>Mycobacteriales</taxon>
        <taxon>Gordoniaceae</taxon>
        <taxon>Gordonia</taxon>
    </lineage>
</organism>
<feature type="domain" description="HTH gntR-type" evidence="4">
    <location>
        <begin position="7"/>
        <end position="75"/>
    </location>
</feature>
<gene>
    <name evidence="5" type="ORF">GM1_009_00060</name>
</gene>
<dbReference type="AlphaFoldDB" id="M3VAZ9"/>
<dbReference type="GO" id="GO:0003700">
    <property type="term" value="F:DNA-binding transcription factor activity"/>
    <property type="evidence" value="ECO:0007669"/>
    <property type="project" value="InterPro"/>
</dbReference>
<dbReference type="PANTHER" id="PTHR43537:SF5">
    <property type="entry name" value="UXU OPERON TRANSCRIPTIONAL REGULATOR"/>
    <property type="match status" value="1"/>
</dbReference>
<sequence length="230" mass="24531">MDALTRAPLSQRAAQSLFDEIVGGRWERDQQLPSETALAAELGVGRSTIREAIRLLAARGMLVTRQGVGVFVRSTTPNDSWDRLAEISAIADVLQVRIAIESRAAALAAERNDAGEIAAVRRALDERDRMRIAAPEVLATADVDFHREIVKASGNAPLLALFDSIRPRIVSAMAEFLSLVAVSADDAVDHEGIVSAIADADSERAERVTREHLLSLVAAVSGGVSGATET</sequence>
<dbReference type="InterPro" id="IPR011711">
    <property type="entry name" value="GntR_C"/>
</dbReference>
<accession>M3VAZ9</accession>
<dbReference type="GO" id="GO:0003677">
    <property type="term" value="F:DNA binding"/>
    <property type="evidence" value="ECO:0007669"/>
    <property type="project" value="UniProtKB-KW"/>
</dbReference>
<dbReference type="Gene3D" id="1.20.120.530">
    <property type="entry name" value="GntR ligand-binding domain-like"/>
    <property type="match status" value="1"/>
</dbReference>
<dbReference type="InterPro" id="IPR036390">
    <property type="entry name" value="WH_DNA-bd_sf"/>
</dbReference>
<dbReference type="SUPFAM" id="SSF46785">
    <property type="entry name" value="Winged helix' DNA-binding domain"/>
    <property type="match status" value="1"/>
</dbReference>
<dbReference type="STRING" id="410332.SAMN04488550_4243"/>
<protein>
    <submittedName>
        <fullName evidence="5">Putative GntR family transcriptional regulator</fullName>
    </submittedName>
</protein>
<dbReference type="Proteomes" id="UP000035009">
    <property type="component" value="Unassembled WGS sequence"/>
</dbReference>
<proteinExistence type="predicted"/>
<evidence type="ECO:0000313" key="5">
    <source>
        <dbReference type="EMBL" id="GAC79393.1"/>
    </source>
</evidence>
<dbReference type="SMART" id="SM00895">
    <property type="entry name" value="FCD"/>
    <property type="match status" value="1"/>
</dbReference>
<dbReference type="eggNOG" id="COG2186">
    <property type="taxonomic scope" value="Bacteria"/>
</dbReference>
<dbReference type="EMBL" id="BAOP01000009">
    <property type="protein sequence ID" value="GAC79393.1"/>
    <property type="molecule type" value="Genomic_DNA"/>
</dbReference>
<dbReference type="Gene3D" id="1.10.10.10">
    <property type="entry name" value="Winged helix-like DNA-binding domain superfamily/Winged helix DNA-binding domain"/>
    <property type="match status" value="1"/>
</dbReference>
<keyword evidence="3" id="KW-0804">Transcription</keyword>
<comment type="caution">
    <text evidence="5">The sequence shown here is derived from an EMBL/GenBank/DDBJ whole genome shotgun (WGS) entry which is preliminary data.</text>
</comment>
<dbReference type="Pfam" id="PF07729">
    <property type="entry name" value="FCD"/>
    <property type="match status" value="1"/>
</dbReference>
<reference evidence="5 6" key="1">
    <citation type="submission" date="2013-02" db="EMBL/GenBank/DDBJ databases">
        <title>Whole genome shotgun sequence of Gordonia malaquae NBRC 108250.</title>
        <authorList>
            <person name="Yoshida I."/>
            <person name="Hosoyama A."/>
            <person name="Tsuchikane K."/>
            <person name="Ando Y."/>
            <person name="Baba S."/>
            <person name="Ohji S."/>
            <person name="Hamada M."/>
            <person name="Tamura T."/>
            <person name="Yamazoe A."/>
            <person name="Yamazaki S."/>
            <person name="Fujita N."/>
        </authorList>
    </citation>
    <scope>NUCLEOTIDE SEQUENCE [LARGE SCALE GENOMIC DNA]</scope>
    <source>
        <strain evidence="5 6">NBRC 108250</strain>
    </source>
</reference>
<dbReference type="PRINTS" id="PR00035">
    <property type="entry name" value="HTHGNTR"/>
</dbReference>
<keyword evidence="2" id="KW-0238">DNA-binding</keyword>
<dbReference type="CDD" id="cd07377">
    <property type="entry name" value="WHTH_GntR"/>
    <property type="match status" value="1"/>
</dbReference>
<dbReference type="PROSITE" id="PS50949">
    <property type="entry name" value="HTH_GNTR"/>
    <property type="match status" value="1"/>
</dbReference>
<dbReference type="InterPro" id="IPR000524">
    <property type="entry name" value="Tscrpt_reg_HTH_GntR"/>
</dbReference>
<dbReference type="SUPFAM" id="SSF48008">
    <property type="entry name" value="GntR ligand-binding domain-like"/>
    <property type="match status" value="1"/>
</dbReference>
<dbReference type="Pfam" id="PF00392">
    <property type="entry name" value="GntR"/>
    <property type="match status" value="1"/>
</dbReference>
<keyword evidence="6" id="KW-1185">Reference proteome</keyword>
<dbReference type="InterPro" id="IPR036388">
    <property type="entry name" value="WH-like_DNA-bd_sf"/>
</dbReference>
<dbReference type="RefSeq" id="WP_008377789.1">
    <property type="nucleotide sequence ID" value="NZ_BAOP01000009.1"/>
</dbReference>
<name>M3VAZ9_GORML</name>
<dbReference type="SMART" id="SM00345">
    <property type="entry name" value="HTH_GNTR"/>
    <property type="match status" value="1"/>
</dbReference>
<evidence type="ECO:0000256" key="2">
    <source>
        <dbReference type="ARBA" id="ARBA00023125"/>
    </source>
</evidence>
<evidence type="ECO:0000313" key="6">
    <source>
        <dbReference type="Proteomes" id="UP000035009"/>
    </source>
</evidence>
<dbReference type="InterPro" id="IPR008920">
    <property type="entry name" value="TF_FadR/GntR_C"/>
</dbReference>